<feature type="domain" description="XdhC Rossmann" evidence="1">
    <location>
        <begin position="102"/>
        <end position="245"/>
    </location>
</feature>
<evidence type="ECO:0000313" key="2">
    <source>
        <dbReference type="EMBL" id="RDW15388.1"/>
    </source>
</evidence>
<dbReference type="Gene3D" id="3.40.50.720">
    <property type="entry name" value="NAD(P)-binding Rossmann-like Domain"/>
    <property type="match status" value="1"/>
</dbReference>
<dbReference type="EMBL" id="PIOD01000025">
    <property type="protein sequence ID" value="RDW15388.1"/>
    <property type="molecule type" value="Genomic_DNA"/>
</dbReference>
<keyword evidence="3" id="KW-1185">Reference proteome</keyword>
<dbReference type="PANTHER" id="PTHR30388">
    <property type="entry name" value="ALDEHYDE OXIDOREDUCTASE MOLYBDENUM COFACTOR ASSEMBLY PROTEIN"/>
    <property type="match status" value="1"/>
</dbReference>
<accession>A0A3D8PJI8</accession>
<dbReference type="AlphaFoldDB" id="A0A3D8PJI8"/>
<dbReference type="RefSeq" id="WP_115750952.1">
    <property type="nucleotide sequence ID" value="NZ_PIOD01000025.1"/>
</dbReference>
<dbReference type="InterPro" id="IPR027051">
    <property type="entry name" value="XdhC_Rossmann_dom"/>
</dbReference>
<dbReference type="InterPro" id="IPR052698">
    <property type="entry name" value="MoCofactor_Util/Proc"/>
</dbReference>
<organism evidence="2 3">
    <name type="scientific">Oceanobacillus chungangensis</name>
    <dbReference type="NCBI Taxonomy" id="1229152"/>
    <lineage>
        <taxon>Bacteria</taxon>
        <taxon>Bacillati</taxon>
        <taxon>Bacillota</taxon>
        <taxon>Bacilli</taxon>
        <taxon>Bacillales</taxon>
        <taxon>Bacillaceae</taxon>
        <taxon>Oceanobacillus</taxon>
    </lineage>
</organism>
<dbReference type="Proteomes" id="UP000256520">
    <property type="component" value="Unassembled WGS sequence"/>
</dbReference>
<dbReference type="OrthoDB" id="9773039at2"/>
<comment type="caution">
    <text evidence="2">The sequence shown here is derived from an EMBL/GenBank/DDBJ whole genome shotgun (WGS) entry which is preliminary data.</text>
</comment>
<reference evidence="3" key="1">
    <citation type="submission" date="2017-11" db="EMBL/GenBank/DDBJ databases">
        <authorList>
            <person name="Zhu W."/>
        </authorList>
    </citation>
    <scope>NUCLEOTIDE SEQUENCE [LARGE SCALE GENOMIC DNA]</scope>
    <source>
        <strain evidence="3">CAU 1051</strain>
    </source>
</reference>
<protein>
    <recommendedName>
        <fullName evidence="1">XdhC Rossmann domain-containing protein</fullName>
    </recommendedName>
</protein>
<evidence type="ECO:0000259" key="1">
    <source>
        <dbReference type="Pfam" id="PF13478"/>
    </source>
</evidence>
<dbReference type="PANTHER" id="PTHR30388:SF6">
    <property type="entry name" value="XANTHINE DEHYDROGENASE SUBUNIT A-RELATED"/>
    <property type="match status" value="1"/>
</dbReference>
<gene>
    <name evidence="2" type="ORF">CWR45_16505</name>
</gene>
<sequence>MNKKAAFDAWLTTIEMEKSGAIATILKTDQTQGKRNSESLFISKDHSFVGSLGDAYLEEQVIQLAKQKLAEKNPSSETRIFQLLNKQEVAVFVDVFVPQPKILIFGAGHDAIPVANFIASSGFKTTIVDQRPLYITEERFPDIERIIARADDFKGKVIIDDNTYVIVMNHHLERDQEALTFALNSQAPYIGVLGPRSRRNRIINNIKASGSAVTESQMSRLYNPIGLDIGARTPEEIAISIAAEIIAIKNGYSGGFLKDSEFIHHASAVSEENG</sequence>
<proteinExistence type="predicted"/>
<dbReference type="Pfam" id="PF13478">
    <property type="entry name" value="XdhC_C"/>
    <property type="match status" value="1"/>
</dbReference>
<evidence type="ECO:0000313" key="3">
    <source>
        <dbReference type="Proteomes" id="UP000256520"/>
    </source>
</evidence>
<name>A0A3D8PJI8_9BACI</name>